<dbReference type="Gene3D" id="1.20.1640.10">
    <property type="entry name" value="Multidrug efflux transporter AcrB transmembrane domain"/>
    <property type="match status" value="2"/>
</dbReference>
<dbReference type="InterPro" id="IPR050545">
    <property type="entry name" value="Mycobact_MmpL"/>
</dbReference>
<feature type="transmembrane region" description="Helical" evidence="7">
    <location>
        <begin position="974"/>
        <end position="995"/>
    </location>
</feature>
<evidence type="ECO:0000256" key="5">
    <source>
        <dbReference type="ARBA" id="ARBA00023136"/>
    </source>
</evidence>
<feature type="transmembrane region" description="Helical" evidence="7">
    <location>
        <begin position="1092"/>
        <end position="1116"/>
    </location>
</feature>
<feature type="transmembrane region" description="Helical" evidence="7">
    <location>
        <begin position="948"/>
        <end position="967"/>
    </location>
</feature>
<dbReference type="Proteomes" id="UP000316612">
    <property type="component" value="Unassembled WGS sequence"/>
</dbReference>
<reference evidence="9 10" key="1">
    <citation type="submission" date="2019-06" db="EMBL/GenBank/DDBJ databases">
        <title>Whole genome shotgun sequence of Glutamicibacter uratoxydans NBRC 15515.</title>
        <authorList>
            <person name="Hosoyama A."/>
            <person name="Uohara A."/>
            <person name="Ohji S."/>
            <person name="Ichikawa N."/>
        </authorList>
    </citation>
    <scope>NUCLEOTIDE SEQUENCE [LARGE SCALE GENOMIC DNA]</scope>
    <source>
        <strain evidence="9 10">NBRC 15515</strain>
    </source>
</reference>
<keyword evidence="6" id="KW-0175">Coiled coil</keyword>
<feature type="transmembrane region" description="Helical" evidence="7">
    <location>
        <begin position="692"/>
        <end position="714"/>
    </location>
</feature>
<keyword evidence="4 7" id="KW-1133">Transmembrane helix</keyword>
<evidence type="ECO:0000256" key="4">
    <source>
        <dbReference type="ARBA" id="ARBA00022989"/>
    </source>
</evidence>
<dbReference type="AlphaFoldDB" id="A0A4Y4DWD3"/>
<evidence type="ECO:0000256" key="3">
    <source>
        <dbReference type="ARBA" id="ARBA00022692"/>
    </source>
</evidence>
<dbReference type="PANTHER" id="PTHR33406:SF13">
    <property type="entry name" value="MEMBRANE PROTEIN YDFJ"/>
    <property type="match status" value="1"/>
</dbReference>
<evidence type="ECO:0000256" key="2">
    <source>
        <dbReference type="ARBA" id="ARBA00022475"/>
    </source>
</evidence>
<protein>
    <recommendedName>
        <fullName evidence="8">SSD domain-containing protein</fullName>
    </recommendedName>
</protein>
<sequence length="1168" mass="123837">MASLLYRLARWAHRHHYRIIAMWLAAFIFIGISASLFMGQLSNTFTIPGTETQRTLDRLKQEIPDLAGGSGSIVFHESSNKPLNDAQKQSINDSLEQLKLNPAVVDAMSPFELQKQLDEAQPELDKAEQKLVDGQDEINDGKKQIEDGKKQLEEGKQGIADGWKEYNEGQDKITAGEPQIAIAEQQLATGRSELASSKAQLTSGQAQLDQGQKKYDQGLKKYKAGLAQYESGLAQFKAGEKKLNDAQAKLDAGEKQYTSGMDKILQGKSRSEMDAQLSSGKKDAEAGLETAKDGLAAANSGIKQADAAIAGLNTQISQTQKLLDQATADGNEADIAKYTATLAGLKSGLETATSQREQAVAGASQAQSGIDQANGALNQIAQAQAGLAQLDTARAKLDSGKAEAQQGKKELEKNRAKLVTAKTDLTAAKTQLDSGKKELDANRAKLNEGWAQWRAGKAKLDAGQKEFDAKKAEFEAGKAKLADAKKQLEAGEKTIKDKTAQLEQAEKDLAKGEKKLDSGRAELEFASRQVNASNGMRFISEDGSTAVAQVSFKGQTDALTSEEREMITAIAAGPQANGVEVLFSKEILQDMSQVFGTSEIIGVVIAAVVLLVMLGTLVAAGLPLLLAILGVGAGVGTTMAFSSMISMASITPALALMLGLAVGIDYALFIIHRHRSQLLGGMEVGESIARAVGTSGNAVVFAGLTVIIALAALAVPGLPFLSILGFSAAFTVLCSVLLNITLLPALLSLAGTRLVSKRAFRKAAEQAEHPVIKEPVSARWVRLVTKVAIPAALVVIALLGAIALPAAQMRTALPDGSAEPADSQAFQAFEQTSDKFGAGYNGPLLVLADLPAGLSQRDADSMALDVADTLRDYDGVVAAIPVTMTDDRTLSAIQVIPTDGPSSAATEALVHELRDDRAKIHDATGAEIAVTGQVAAQIDVSEKVTEALVPYLSIVVGLSLILLLLVFRSIVVPFLATGGFLLSLLAAFGATTAVYQFGWMGNVFDVNVPGPLLSFLPILLTGILFGLAMDYQVFLVSAMRERYAHGEPAKDAVRSGFSMAAPVVTAAALIMISVFAGFVFSHLSMIRPLGFALAFGVLFDAFVVRMTLIPALMHLLGDKAWYLPKWLDKILPDVDVEGSKLNELLDAEESYDGYEDGNDASTKENVAV</sequence>
<dbReference type="Pfam" id="PF03176">
    <property type="entry name" value="MMPL"/>
    <property type="match status" value="2"/>
</dbReference>
<comment type="subcellular location">
    <subcellularLocation>
        <location evidence="1">Cell membrane</location>
        <topology evidence="1">Multi-pass membrane protein</topology>
    </subcellularLocation>
</comment>
<evidence type="ECO:0000313" key="9">
    <source>
        <dbReference type="EMBL" id="GED06711.1"/>
    </source>
</evidence>
<feature type="transmembrane region" description="Helical" evidence="7">
    <location>
        <begin position="600"/>
        <end position="619"/>
    </location>
</feature>
<gene>
    <name evidence="9" type="ORF">AUR04nite_22430</name>
</gene>
<feature type="transmembrane region" description="Helical" evidence="7">
    <location>
        <begin position="626"/>
        <end position="647"/>
    </location>
</feature>
<dbReference type="InterPro" id="IPR000731">
    <property type="entry name" value="SSD"/>
</dbReference>
<keyword evidence="3 7" id="KW-0812">Transmembrane</keyword>
<proteinExistence type="predicted"/>
<feature type="transmembrane region" description="Helical" evidence="7">
    <location>
        <begin position="653"/>
        <end position="671"/>
    </location>
</feature>
<feature type="coiled-coil region" evidence="6">
    <location>
        <begin position="481"/>
        <end position="522"/>
    </location>
</feature>
<dbReference type="GO" id="GO:0005886">
    <property type="term" value="C:plasma membrane"/>
    <property type="evidence" value="ECO:0007669"/>
    <property type="project" value="UniProtKB-SubCell"/>
</dbReference>
<evidence type="ECO:0000256" key="6">
    <source>
        <dbReference type="SAM" id="Coils"/>
    </source>
</evidence>
<feature type="transmembrane region" description="Helical" evidence="7">
    <location>
        <begin position="787"/>
        <end position="807"/>
    </location>
</feature>
<keyword evidence="5 7" id="KW-0472">Membrane</keyword>
<dbReference type="SUPFAM" id="SSF82866">
    <property type="entry name" value="Multidrug efflux transporter AcrB transmembrane domain"/>
    <property type="match status" value="2"/>
</dbReference>
<evidence type="ECO:0000259" key="8">
    <source>
        <dbReference type="PROSITE" id="PS50156"/>
    </source>
</evidence>
<keyword evidence="2" id="KW-1003">Cell membrane</keyword>
<feature type="coiled-coil region" evidence="6">
    <location>
        <begin position="117"/>
        <end position="144"/>
    </location>
</feature>
<dbReference type="EMBL" id="BJNY01000012">
    <property type="protein sequence ID" value="GED06711.1"/>
    <property type="molecule type" value="Genomic_DNA"/>
</dbReference>
<comment type="caution">
    <text evidence="9">The sequence shown here is derived from an EMBL/GenBank/DDBJ whole genome shotgun (WGS) entry which is preliminary data.</text>
</comment>
<evidence type="ECO:0000313" key="10">
    <source>
        <dbReference type="Proteomes" id="UP000316612"/>
    </source>
</evidence>
<evidence type="ECO:0000256" key="1">
    <source>
        <dbReference type="ARBA" id="ARBA00004651"/>
    </source>
</evidence>
<name>A0A4Y4DWD3_GLUUR</name>
<dbReference type="PANTHER" id="PTHR33406">
    <property type="entry name" value="MEMBRANE PROTEIN MJ1562-RELATED"/>
    <property type="match status" value="1"/>
</dbReference>
<keyword evidence="10" id="KW-1185">Reference proteome</keyword>
<feature type="coiled-coil region" evidence="6">
    <location>
        <begin position="401"/>
        <end position="428"/>
    </location>
</feature>
<dbReference type="RefSeq" id="WP_141365040.1">
    <property type="nucleotide sequence ID" value="NZ_BAAAJL010000006.1"/>
</dbReference>
<dbReference type="SUPFAM" id="SSF57997">
    <property type="entry name" value="Tropomyosin"/>
    <property type="match status" value="1"/>
</dbReference>
<feature type="domain" description="SSD" evidence="8">
    <location>
        <begin position="607"/>
        <end position="749"/>
    </location>
</feature>
<organism evidence="9 10">
    <name type="scientific">Glutamicibacter uratoxydans</name>
    <name type="common">Arthrobacter uratoxydans</name>
    <dbReference type="NCBI Taxonomy" id="43667"/>
    <lineage>
        <taxon>Bacteria</taxon>
        <taxon>Bacillati</taxon>
        <taxon>Actinomycetota</taxon>
        <taxon>Actinomycetes</taxon>
        <taxon>Micrococcales</taxon>
        <taxon>Micrococcaceae</taxon>
        <taxon>Glutamicibacter</taxon>
    </lineage>
</organism>
<dbReference type="InterPro" id="IPR004869">
    <property type="entry name" value="MMPL_dom"/>
</dbReference>
<feature type="transmembrane region" description="Helical" evidence="7">
    <location>
        <begin position="20"/>
        <end position="38"/>
    </location>
</feature>
<dbReference type="OrthoDB" id="7051771at2"/>
<feature type="transmembrane region" description="Helical" evidence="7">
    <location>
        <begin position="1015"/>
        <end position="1036"/>
    </location>
</feature>
<evidence type="ECO:0000256" key="7">
    <source>
        <dbReference type="SAM" id="Phobius"/>
    </source>
</evidence>
<feature type="transmembrane region" description="Helical" evidence="7">
    <location>
        <begin position="720"/>
        <end position="751"/>
    </location>
</feature>
<accession>A0A4Y4DWD3</accession>
<dbReference type="Gene3D" id="1.10.287.1490">
    <property type="match status" value="2"/>
</dbReference>
<dbReference type="PROSITE" id="PS50156">
    <property type="entry name" value="SSD"/>
    <property type="match status" value="1"/>
</dbReference>
<feature type="transmembrane region" description="Helical" evidence="7">
    <location>
        <begin position="1057"/>
        <end position="1080"/>
    </location>
</feature>